<dbReference type="InterPro" id="IPR036640">
    <property type="entry name" value="ABC1_TM_sf"/>
</dbReference>
<dbReference type="Gene3D" id="3.40.50.300">
    <property type="entry name" value="P-loop containing nucleotide triphosphate hydrolases"/>
    <property type="match status" value="1"/>
</dbReference>
<dbReference type="SUPFAM" id="SSF90123">
    <property type="entry name" value="ABC transporter transmembrane region"/>
    <property type="match status" value="1"/>
</dbReference>
<keyword evidence="4 9" id="KW-0812">Transmembrane</keyword>
<dbReference type="PROSITE" id="PS50929">
    <property type="entry name" value="ABC_TM1F"/>
    <property type="match status" value="1"/>
</dbReference>
<dbReference type="InterPro" id="IPR003593">
    <property type="entry name" value="AAA+_ATPase"/>
</dbReference>
<keyword evidence="13" id="KW-1185">Reference proteome</keyword>
<dbReference type="OrthoDB" id="140600at2"/>
<sequence>MKLSAKTYRDLLITYLKPQWVRVLWLCLLLASSISIALINPQIVRTFIDSASAKGTLWGLLFIALIFLLLSIARQIITVIEAYVAANVSLTATNALRADLMLHCLQLDATFHTTHSPGELIERIDGDVSSLSTFFSRLVIALFGNICLLIGVLVLLFLVDWRVGGVLSVFTVLAFLLVNRLRGLATPYWEAERQASADLFGFLEERLSGTEDVRSSGATQYMLQGLSVHSRNRLRKLRKAMGVNFSTWGTITLVNALGMAIALVMGSYFYWAGTMSSGTVLLLFLYTTTLTTPIEQIVNQLRELQQSAGSIERVVTLLNTKLTIVDGQGATPLAPGALEVAFEDVSFHYNEDVPVLEHIQLQLAPGSIMGLLGRTGSGKSTLTRLLERLYDPTAGVVRLNGTDIRMLTLDDLHEHIGMVTQDVHILHTTIRNNLTLFDACITDAQILEALDLLGLEPWYRSQADGLDTVLAPGGSGLSAGEAQLIAFARVFLRDPGLVILDEASSRLDPATERLLEHAIDRLLEGRTGIIIAHRLATVQRADTIMILEHGKCAEYGSRQDLAHDATSRFAQLLRIGLEEVLA</sequence>
<dbReference type="FunFam" id="3.40.50.300:FF:000299">
    <property type="entry name" value="ABC transporter ATP-binding protein/permease"/>
    <property type="match status" value="1"/>
</dbReference>
<keyword evidence="2" id="KW-0813">Transport</keyword>
<dbReference type="InterPro" id="IPR011527">
    <property type="entry name" value="ABC1_TM_dom"/>
</dbReference>
<dbReference type="SUPFAM" id="SSF52540">
    <property type="entry name" value="P-loop containing nucleoside triphosphate hydrolases"/>
    <property type="match status" value="1"/>
</dbReference>
<protein>
    <submittedName>
        <fullName evidence="12">Helicase</fullName>
    </submittedName>
</protein>
<evidence type="ECO:0000256" key="1">
    <source>
        <dbReference type="ARBA" id="ARBA00004651"/>
    </source>
</evidence>
<dbReference type="InterPro" id="IPR003439">
    <property type="entry name" value="ABC_transporter-like_ATP-bd"/>
</dbReference>
<feature type="transmembrane region" description="Helical" evidence="9">
    <location>
        <begin position="138"/>
        <end position="157"/>
    </location>
</feature>
<dbReference type="RefSeq" id="WP_126627483.1">
    <property type="nucleotide sequence ID" value="NZ_BIFT01000001.1"/>
</dbReference>
<feature type="transmembrane region" description="Helical" evidence="9">
    <location>
        <begin position="20"/>
        <end position="43"/>
    </location>
</feature>
<evidence type="ECO:0000256" key="3">
    <source>
        <dbReference type="ARBA" id="ARBA00022475"/>
    </source>
</evidence>
<evidence type="ECO:0000256" key="8">
    <source>
        <dbReference type="ARBA" id="ARBA00023136"/>
    </source>
</evidence>
<dbReference type="GO" id="GO:0005524">
    <property type="term" value="F:ATP binding"/>
    <property type="evidence" value="ECO:0007669"/>
    <property type="project" value="UniProtKB-KW"/>
</dbReference>
<keyword evidence="5" id="KW-0547">Nucleotide-binding</keyword>
<dbReference type="EMBL" id="BIFT01000001">
    <property type="protein sequence ID" value="GCE27101.1"/>
    <property type="molecule type" value="Genomic_DNA"/>
</dbReference>
<keyword evidence="6" id="KW-0067">ATP-binding</keyword>
<organism evidence="12 13">
    <name type="scientific">Dictyobacter alpinus</name>
    <dbReference type="NCBI Taxonomy" id="2014873"/>
    <lineage>
        <taxon>Bacteria</taxon>
        <taxon>Bacillati</taxon>
        <taxon>Chloroflexota</taxon>
        <taxon>Ktedonobacteria</taxon>
        <taxon>Ktedonobacterales</taxon>
        <taxon>Dictyobacteraceae</taxon>
        <taxon>Dictyobacter</taxon>
    </lineage>
</organism>
<evidence type="ECO:0000259" key="10">
    <source>
        <dbReference type="PROSITE" id="PS50893"/>
    </source>
</evidence>
<feature type="transmembrane region" description="Helical" evidence="9">
    <location>
        <begin position="241"/>
        <end position="262"/>
    </location>
</feature>
<dbReference type="GO" id="GO:0015421">
    <property type="term" value="F:ABC-type oligopeptide transporter activity"/>
    <property type="evidence" value="ECO:0007669"/>
    <property type="project" value="TreeGrafter"/>
</dbReference>
<evidence type="ECO:0000256" key="6">
    <source>
        <dbReference type="ARBA" id="ARBA00022840"/>
    </source>
</evidence>
<dbReference type="PROSITE" id="PS50893">
    <property type="entry name" value="ABC_TRANSPORTER_2"/>
    <property type="match status" value="1"/>
</dbReference>
<dbReference type="SMART" id="SM00382">
    <property type="entry name" value="AAA"/>
    <property type="match status" value="1"/>
</dbReference>
<dbReference type="InterPro" id="IPR017871">
    <property type="entry name" value="ABC_transporter-like_CS"/>
</dbReference>
<evidence type="ECO:0000313" key="13">
    <source>
        <dbReference type="Proteomes" id="UP000287171"/>
    </source>
</evidence>
<keyword evidence="12" id="KW-0347">Helicase</keyword>
<keyword evidence="12" id="KW-0378">Hydrolase</keyword>
<evidence type="ECO:0000256" key="5">
    <source>
        <dbReference type="ARBA" id="ARBA00022741"/>
    </source>
</evidence>
<keyword evidence="7 9" id="KW-1133">Transmembrane helix</keyword>
<evidence type="ECO:0000259" key="11">
    <source>
        <dbReference type="PROSITE" id="PS50929"/>
    </source>
</evidence>
<dbReference type="InterPro" id="IPR027417">
    <property type="entry name" value="P-loop_NTPase"/>
</dbReference>
<dbReference type="CDD" id="cd07346">
    <property type="entry name" value="ABC_6TM_exporters"/>
    <property type="match status" value="1"/>
</dbReference>
<keyword evidence="3" id="KW-1003">Cell membrane</keyword>
<evidence type="ECO:0000256" key="4">
    <source>
        <dbReference type="ARBA" id="ARBA00022692"/>
    </source>
</evidence>
<evidence type="ECO:0000256" key="7">
    <source>
        <dbReference type="ARBA" id="ARBA00022989"/>
    </source>
</evidence>
<accession>A0A402B6V9</accession>
<dbReference type="GO" id="GO:0016887">
    <property type="term" value="F:ATP hydrolysis activity"/>
    <property type="evidence" value="ECO:0007669"/>
    <property type="project" value="InterPro"/>
</dbReference>
<gene>
    <name evidence="12" type="ORF">KDA_25850</name>
</gene>
<dbReference type="GO" id="GO:0005886">
    <property type="term" value="C:plasma membrane"/>
    <property type="evidence" value="ECO:0007669"/>
    <property type="project" value="UniProtKB-SubCell"/>
</dbReference>
<comment type="caution">
    <text evidence="12">The sequence shown here is derived from an EMBL/GenBank/DDBJ whole genome shotgun (WGS) entry which is preliminary data.</text>
</comment>
<dbReference type="Gene3D" id="1.20.1560.10">
    <property type="entry name" value="ABC transporter type 1, transmembrane domain"/>
    <property type="match status" value="1"/>
</dbReference>
<dbReference type="Pfam" id="PF00664">
    <property type="entry name" value="ABC_membrane"/>
    <property type="match status" value="1"/>
</dbReference>
<dbReference type="PANTHER" id="PTHR43394:SF1">
    <property type="entry name" value="ATP-BINDING CASSETTE SUB-FAMILY B MEMBER 10, MITOCHONDRIAL"/>
    <property type="match status" value="1"/>
</dbReference>
<dbReference type="AlphaFoldDB" id="A0A402B6V9"/>
<dbReference type="InterPro" id="IPR039421">
    <property type="entry name" value="Type_1_exporter"/>
</dbReference>
<name>A0A402B6V9_9CHLR</name>
<dbReference type="Pfam" id="PF00005">
    <property type="entry name" value="ABC_tran"/>
    <property type="match status" value="1"/>
</dbReference>
<evidence type="ECO:0000256" key="2">
    <source>
        <dbReference type="ARBA" id="ARBA00022448"/>
    </source>
</evidence>
<keyword evidence="8 9" id="KW-0472">Membrane</keyword>
<feature type="domain" description="ABC transmembrane type-1" evidence="11">
    <location>
        <begin position="24"/>
        <end position="306"/>
    </location>
</feature>
<proteinExistence type="predicted"/>
<dbReference type="Proteomes" id="UP000287171">
    <property type="component" value="Unassembled WGS sequence"/>
</dbReference>
<dbReference type="PROSITE" id="PS00211">
    <property type="entry name" value="ABC_TRANSPORTER_1"/>
    <property type="match status" value="1"/>
</dbReference>
<evidence type="ECO:0000313" key="12">
    <source>
        <dbReference type="EMBL" id="GCE27101.1"/>
    </source>
</evidence>
<reference evidence="13" key="1">
    <citation type="submission" date="2018-12" db="EMBL/GenBank/DDBJ databases">
        <title>Tengunoibacter tsumagoiensis gen. nov., sp. nov., Dictyobacter kobayashii sp. nov., D. alpinus sp. nov., and D. joshuensis sp. nov. and description of Dictyobacteraceae fam. nov. within the order Ktedonobacterales isolated from Tengu-no-mugimeshi.</title>
        <authorList>
            <person name="Wang C.M."/>
            <person name="Zheng Y."/>
            <person name="Sakai Y."/>
            <person name="Toyoda A."/>
            <person name="Minakuchi Y."/>
            <person name="Abe K."/>
            <person name="Yokota A."/>
            <person name="Yabe S."/>
        </authorList>
    </citation>
    <scope>NUCLEOTIDE SEQUENCE [LARGE SCALE GENOMIC DNA]</scope>
    <source>
        <strain evidence="13">Uno16</strain>
    </source>
</reference>
<feature type="domain" description="ABC transporter" evidence="10">
    <location>
        <begin position="340"/>
        <end position="574"/>
    </location>
</feature>
<feature type="transmembrane region" description="Helical" evidence="9">
    <location>
        <begin position="163"/>
        <end position="181"/>
    </location>
</feature>
<evidence type="ECO:0000256" key="9">
    <source>
        <dbReference type="SAM" id="Phobius"/>
    </source>
</evidence>
<dbReference type="GO" id="GO:0004386">
    <property type="term" value="F:helicase activity"/>
    <property type="evidence" value="ECO:0007669"/>
    <property type="project" value="UniProtKB-KW"/>
</dbReference>
<feature type="transmembrane region" description="Helical" evidence="9">
    <location>
        <begin position="55"/>
        <end position="73"/>
    </location>
</feature>
<comment type="subcellular location">
    <subcellularLocation>
        <location evidence="1">Cell membrane</location>
        <topology evidence="1">Multi-pass membrane protein</topology>
    </subcellularLocation>
</comment>
<feature type="transmembrane region" description="Helical" evidence="9">
    <location>
        <begin position="268"/>
        <end position="286"/>
    </location>
</feature>
<dbReference type="PANTHER" id="PTHR43394">
    <property type="entry name" value="ATP-DEPENDENT PERMEASE MDL1, MITOCHONDRIAL"/>
    <property type="match status" value="1"/>
</dbReference>